<dbReference type="InterPro" id="IPR036390">
    <property type="entry name" value="WH_DNA-bd_sf"/>
</dbReference>
<dbReference type="PROSITE" id="PS51000">
    <property type="entry name" value="HTH_DEOR_2"/>
    <property type="match status" value="1"/>
</dbReference>
<dbReference type="GO" id="GO:0003677">
    <property type="term" value="F:DNA binding"/>
    <property type="evidence" value="ECO:0007669"/>
    <property type="project" value="UniProtKB-KW"/>
</dbReference>
<dbReference type="InterPro" id="IPR014036">
    <property type="entry name" value="DeoR-like_C"/>
</dbReference>
<keyword evidence="1" id="KW-0805">Transcription regulation</keyword>
<evidence type="ECO:0000256" key="1">
    <source>
        <dbReference type="ARBA" id="ARBA00023015"/>
    </source>
</evidence>
<evidence type="ECO:0000259" key="4">
    <source>
        <dbReference type="PROSITE" id="PS51000"/>
    </source>
</evidence>
<name>A0A4Q9DJA9_9BACL</name>
<dbReference type="EMBL" id="SIRE01000020">
    <property type="protein sequence ID" value="TBL73956.1"/>
    <property type="molecule type" value="Genomic_DNA"/>
</dbReference>
<gene>
    <name evidence="5" type="ORF">EYB31_26025</name>
</gene>
<reference evidence="5 6" key="1">
    <citation type="submission" date="2019-02" db="EMBL/GenBank/DDBJ databases">
        <title>Paenibacillus sp. nov., isolated from surface-sterilized tissue of Thalictrum simplex L.</title>
        <authorList>
            <person name="Tuo L."/>
        </authorList>
    </citation>
    <scope>NUCLEOTIDE SEQUENCE [LARGE SCALE GENOMIC DNA]</scope>
    <source>
        <strain evidence="5 6">N2SHLJ1</strain>
    </source>
</reference>
<dbReference type="PRINTS" id="PR00037">
    <property type="entry name" value="HTHLACR"/>
</dbReference>
<dbReference type="PANTHER" id="PTHR30363:SF44">
    <property type="entry name" value="AGA OPERON TRANSCRIPTIONAL REPRESSOR-RELATED"/>
    <property type="match status" value="1"/>
</dbReference>
<sequence length="263" mass="29253">MQMEEDQGRKMLSLERHQFIIDYLKVHKSVDVSFLSAELGVSEVTVRKDLEKLERDKLLVRSHGGAVLNEHLFNEPSFMEKEDQLTEEKSAIASEAAKLIRNGMTVGLSTGTTIGHLTRKIKDRSGLTIVTNAINVATTFMGSNEHQIFLTGGNIRPSTFALIGETAEKALDSVYCEIAFVGTNGFDSEHGLTTPSMDEARVVRKLMANAKHVVLLVDHSKFNKVAFYRIEHVHQVHTVITDSKAPADELEKLREKGIQVIIA</sequence>
<dbReference type="InterPro" id="IPR001034">
    <property type="entry name" value="DeoR_HTH"/>
</dbReference>
<dbReference type="GO" id="GO:0003700">
    <property type="term" value="F:DNA-binding transcription factor activity"/>
    <property type="evidence" value="ECO:0007669"/>
    <property type="project" value="InterPro"/>
</dbReference>
<dbReference type="InterPro" id="IPR018356">
    <property type="entry name" value="Tscrpt_reg_HTH_DeoR_CS"/>
</dbReference>
<evidence type="ECO:0000313" key="6">
    <source>
        <dbReference type="Proteomes" id="UP000293142"/>
    </source>
</evidence>
<dbReference type="PROSITE" id="PS00894">
    <property type="entry name" value="HTH_DEOR_1"/>
    <property type="match status" value="1"/>
</dbReference>
<accession>A0A4Q9DJA9</accession>
<protein>
    <submittedName>
        <fullName evidence="5">DeoR/GlpR transcriptional regulator</fullName>
    </submittedName>
</protein>
<dbReference type="SUPFAM" id="SSF100950">
    <property type="entry name" value="NagB/RpiA/CoA transferase-like"/>
    <property type="match status" value="1"/>
</dbReference>
<dbReference type="Pfam" id="PF08220">
    <property type="entry name" value="HTH_DeoR"/>
    <property type="match status" value="1"/>
</dbReference>
<keyword evidence="3" id="KW-0804">Transcription</keyword>
<comment type="caution">
    <text evidence="5">The sequence shown here is derived from an EMBL/GenBank/DDBJ whole genome shotgun (WGS) entry which is preliminary data.</text>
</comment>
<dbReference type="SMART" id="SM01134">
    <property type="entry name" value="DeoRC"/>
    <property type="match status" value="1"/>
</dbReference>
<keyword evidence="2" id="KW-0238">DNA-binding</keyword>
<dbReference type="Gene3D" id="3.40.50.1360">
    <property type="match status" value="1"/>
</dbReference>
<evidence type="ECO:0000256" key="2">
    <source>
        <dbReference type="ARBA" id="ARBA00023125"/>
    </source>
</evidence>
<organism evidence="5 6">
    <name type="scientific">Paenibacillus thalictri</name>
    <dbReference type="NCBI Taxonomy" id="2527873"/>
    <lineage>
        <taxon>Bacteria</taxon>
        <taxon>Bacillati</taxon>
        <taxon>Bacillota</taxon>
        <taxon>Bacilli</taxon>
        <taxon>Bacillales</taxon>
        <taxon>Paenibacillaceae</taxon>
        <taxon>Paenibacillus</taxon>
    </lineage>
</organism>
<feature type="domain" description="HTH deoR-type" evidence="4">
    <location>
        <begin position="13"/>
        <end position="68"/>
    </location>
</feature>
<dbReference type="SMART" id="SM00420">
    <property type="entry name" value="HTH_DEOR"/>
    <property type="match status" value="1"/>
</dbReference>
<dbReference type="OrthoDB" id="9797223at2"/>
<dbReference type="AlphaFoldDB" id="A0A4Q9DJA9"/>
<dbReference type="Pfam" id="PF00455">
    <property type="entry name" value="DeoRC"/>
    <property type="match status" value="1"/>
</dbReference>
<dbReference type="InterPro" id="IPR037171">
    <property type="entry name" value="NagB/RpiA_transferase-like"/>
</dbReference>
<keyword evidence="6" id="KW-1185">Reference proteome</keyword>
<proteinExistence type="predicted"/>
<evidence type="ECO:0000313" key="5">
    <source>
        <dbReference type="EMBL" id="TBL73956.1"/>
    </source>
</evidence>
<dbReference type="InterPro" id="IPR036388">
    <property type="entry name" value="WH-like_DNA-bd_sf"/>
</dbReference>
<dbReference type="Gene3D" id="1.10.10.10">
    <property type="entry name" value="Winged helix-like DNA-binding domain superfamily/Winged helix DNA-binding domain"/>
    <property type="match status" value="1"/>
</dbReference>
<dbReference type="Proteomes" id="UP000293142">
    <property type="component" value="Unassembled WGS sequence"/>
</dbReference>
<dbReference type="SUPFAM" id="SSF46785">
    <property type="entry name" value="Winged helix' DNA-binding domain"/>
    <property type="match status" value="1"/>
</dbReference>
<dbReference type="PANTHER" id="PTHR30363">
    <property type="entry name" value="HTH-TYPE TRANSCRIPTIONAL REGULATOR SRLR-RELATED"/>
    <property type="match status" value="1"/>
</dbReference>
<evidence type="ECO:0000256" key="3">
    <source>
        <dbReference type="ARBA" id="ARBA00023163"/>
    </source>
</evidence>
<dbReference type="InterPro" id="IPR050313">
    <property type="entry name" value="Carb_Metab_HTH_regulators"/>
</dbReference>